<gene>
    <name evidence="1" type="ORF">TIFTF001_055401</name>
</gene>
<evidence type="ECO:0000313" key="2">
    <source>
        <dbReference type="Proteomes" id="UP001187192"/>
    </source>
</evidence>
<dbReference type="Proteomes" id="UP001187192">
    <property type="component" value="Unassembled WGS sequence"/>
</dbReference>
<dbReference type="AlphaFoldDB" id="A0AA88EG25"/>
<proteinExistence type="predicted"/>
<dbReference type="EMBL" id="BTGU01017324">
    <property type="protein sequence ID" value="GMN74247.1"/>
    <property type="molecule type" value="Genomic_DNA"/>
</dbReference>
<reference evidence="1" key="1">
    <citation type="submission" date="2023-07" db="EMBL/GenBank/DDBJ databases">
        <title>draft genome sequence of fig (Ficus carica).</title>
        <authorList>
            <person name="Takahashi T."/>
            <person name="Nishimura K."/>
        </authorList>
    </citation>
    <scope>NUCLEOTIDE SEQUENCE</scope>
</reference>
<sequence>MSVFELPSTLCDDLQGEYSVRSAYRVEMECRKGEGTSSTSQDSKWLLKLCNTRISKKDHSMEVREVLGKASRLAADYSSCHLIYKVISAQQGTPLVKLAATARGGDED</sequence>
<comment type="caution">
    <text evidence="1">The sequence shown here is derived from an EMBL/GenBank/DDBJ whole genome shotgun (WGS) entry which is preliminary data.</text>
</comment>
<protein>
    <submittedName>
        <fullName evidence="1">Uncharacterized protein</fullName>
    </submittedName>
</protein>
<evidence type="ECO:0000313" key="1">
    <source>
        <dbReference type="EMBL" id="GMN74247.1"/>
    </source>
</evidence>
<accession>A0AA88EG25</accession>
<organism evidence="1 2">
    <name type="scientific">Ficus carica</name>
    <name type="common">Common fig</name>
    <dbReference type="NCBI Taxonomy" id="3494"/>
    <lineage>
        <taxon>Eukaryota</taxon>
        <taxon>Viridiplantae</taxon>
        <taxon>Streptophyta</taxon>
        <taxon>Embryophyta</taxon>
        <taxon>Tracheophyta</taxon>
        <taxon>Spermatophyta</taxon>
        <taxon>Magnoliopsida</taxon>
        <taxon>eudicotyledons</taxon>
        <taxon>Gunneridae</taxon>
        <taxon>Pentapetalae</taxon>
        <taxon>rosids</taxon>
        <taxon>fabids</taxon>
        <taxon>Rosales</taxon>
        <taxon>Moraceae</taxon>
        <taxon>Ficeae</taxon>
        <taxon>Ficus</taxon>
    </lineage>
</organism>
<name>A0AA88EG25_FICCA</name>
<keyword evidence="2" id="KW-1185">Reference proteome</keyword>